<gene>
    <name evidence="2" type="ORF">NHX12_028382</name>
</gene>
<evidence type="ECO:0000313" key="3">
    <source>
        <dbReference type="Proteomes" id="UP001148018"/>
    </source>
</evidence>
<dbReference type="AlphaFoldDB" id="A0A9Q0E9D5"/>
<comment type="caution">
    <text evidence="2">The sequence shown here is derived from an EMBL/GenBank/DDBJ whole genome shotgun (WGS) entry which is preliminary data.</text>
</comment>
<evidence type="ECO:0000313" key="2">
    <source>
        <dbReference type="EMBL" id="KAJ3603637.1"/>
    </source>
</evidence>
<dbReference type="EMBL" id="JANIIK010000044">
    <property type="protein sequence ID" value="KAJ3603637.1"/>
    <property type="molecule type" value="Genomic_DNA"/>
</dbReference>
<protein>
    <submittedName>
        <fullName evidence="2">Uncharacterized protein</fullName>
    </submittedName>
</protein>
<proteinExistence type="predicted"/>
<keyword evidence="3" id="KW-1185">Reference proteome</keyword>
<sequence>MNPGNLDQSQEARAGGYGPDEPPGEPGWGWGSVGPGALDRVGVPRTDKEAVPSLQASAQGLKVNQNNPEEHMSRPRGLGFRSGIRRTVRLWVEMLLLNNLILSQ</sequence>
<feature type="compositionally biased region" description="Polar residues" evidence="1">
    <location>
        <begin position="1"/>
        <end position="11"/>
    </location>
</feature>
<feature type="compositionally biased region" description="Polar residues" evidence="1">
    <location>
        <begin position="54"/>
        <end position="67"/>
    </location>
</feature>
<dbReference type="Proteomes" id="UP001148018">
    <property type="component" value="Unassembled WGS sequence"/>
</dbReference>
<accession>A0A9Q0E9D5</accession>
<feature type="region of interest" description="Disordered" evidence="1">
    <location>
        <begin position="1"/>
        <end position="78"/>
    </location>
</feature>
<name>A0A9Q0E9D5_9TELE</name>
<reference evidence="2" key="1">
    <citation type="submission" date="2022-07" db="EMBL/GenBank/DDBJ databases">
        <title>Chromosome-level genome of Muraenolepis orangiensis.</title>
        <authorList>
            <person name="Kim J."/>
        </authorList>
    </citation>
    <scope>NUCLEOTIDE SEQUENCE</scope>
    <source>
        <strain evidence="2">KU_S4_2022</strain>
        <tissue evidence="2">Muscle</tissue>
    </source>
</reference>
<evidence type="ECO:0000256" key="1">
    <source>
        <dbReference type="SAM" id="MobiDB-lite"/>
    </source>
</evidence>
<organism evidence="2 3">
    <name type="scientific">Muraenolepis orangiensis</name>
    <name type="common">Patagonian moray cod</name>
    <dbReference type="NCBI Taxonomy" id="630683"/>
    <lineage>
        <taxon>Eukaryota</taxon>
        <taxon>Metazoa</taxon>
        <taxon>Chordata</taxon>
        <taxon>Craniata</taxon>
        <taxon>Vertebrata</taxon>
        <taxon>Euteleostomi</taxon>
        <taxon>Actinopterygii</taxon>
        <taxon>Neopterygii</taxon>
        <taxon>Teleostei</taxon>
        <taxon>Neoteleostei</taxon>
        <taxon>Acanthomorphata</taxon>
        <taxon>Zeiogadaria</taxon>
        <taxon>Gadariae</taxon>
        <taxon>Gadiformes</taxon>
        <taxon>Muraenolepidoidei</taxon>
        <taxon>Muraenolepididae</taxon>
        <taxon>Muraenolepis</taxon>
    </lineage>
</organism>